<dbReference type="GO" id="GO:0005856">
    <property type="term" value="C:cytoskeleton"/>
    <property type="evidence" value="ECO:0007669"/>
    <property type="project" value="UniProtKB-SubCell"/>
</dbReference>
<keyword evidence="5" id="KW-0813">Transport</keyword>
<dbReference type="GO" id="GO:0030041">
    <property type="term" value="P:actin filament polymerization"/>
    <property type="evidence" value="ECO:0007669"/>
    <property type="project" value="TreeGrafter"/>
</dbReference>
<keyword evidence="12" id="KW-0206">Cytoskeleton</keyword>
<reference evidence="15" key="3">
    <citation type="submission" date="2025-09" db="UniProtKB">
        <authorList>
            <consortium name="Ensembl"/>
        </authorList>
    </citation>
    <scope>IDENTIFICATION</scope>
</reference>
<reference evidence="15" key="2">
    <citation type="submission" date="2025-08" db="UniProtKB">
        <authorList>
            <consortium name="Ensembl"/>
        </authorList>
    </citation>
    <scope>IDENTIFICATION</scope>
</reference>
<evidence type="ECO:0000256" key="9">
    <source>
        <dbReference type="ARBA" id="ARBA00022927"/>
    </source>
</evidence>
<evidence type="ECO:0000259" key="14">
    <source>
        <dbReference type="PROSITE" id="PS51377"/>
    </source>
</evidence>
<evidence type="ECO:0000256" key="7">
    <source>
        <dbReference type="ARBA" id="ARBA00022490"/>
    </source>
</evidence>
<dbReference type="GO" id="GO:0051295">
    <property type="term" value="P:establishment of meiotic spindle localization"/>
    <property type="evidence" value="ECO:0007669"/>
    <property type="project" value="TreeGrafter"/>
</dbReference>
<keyword evidence="7" id="KW-0963">Cytoplasm</keyword>
<name>A0A4W5QSM3_9TELE</name>
<evidence type="ECO:0000256" key="3">
    <source>
        <dbReference type="ARBA" id="ARBA00004413"/>
    </source>
</evidence>
<dbReference type="Pfam" id="PF16474">
    <property type="entry name" value="KIND"/>
    <property type="match status" value="1"/>
</dbReference>
<dbReference type="GO" id="GO:0048193">
    <property type="term" value="P:Golgi vesicle transport"/>
    <property type="evidence" value="ECO:0007669"/>
    <property type="project" value="TreeGrafter"/>
</dbReference>
<dbReference type="GO" id="GO:0045010">
    <property type="term" value="P:actin nucleation"/>
    <property type="evidence" value="ECO:0007669"/>
    <property type="project" value="InterPro"/>
</dbReference>
<evidence type="ECO:0000256" key="10">
    <source>
        <dbReference type="ARBA" id="ARBA00023136"/>
    </source>
</evidence>
<accession>A0A4W5QSM3</accession>
<keyword evidence="11" id="KW-0009">Actin-binding</keyword>
<dbReference type="Ensembl" id="ENSHHUT00000077808.1">
    <property type="protein sequence ID" value="ENSHHUP00000075339.1"/>
    <property type="gene ID" value="ENSHHUG00000044148.1"/>
</dbReference>
<organism evidence="15 16">
    <name type="scientific">Hucho hucho</name>
    <name type="common">huchen</name>
    <dbReference type="NCBI Taxonomy" id="62062"/>
    <lineage>
        <taxon>Eukaryota</taxon>
        <taxon>Metazoa</taxon>
        <taxon>Chordata</taxon>
        <taxon>Craniata</taxon>
        <taxon>Vertebrata</taxon>
        <taxon>Euteleostomi</taxon>
        <taxon>Actinopterygii</taxon>
        <taxon>Neopterygii</taxon>
        <taxon>Teleostei</taxon>
        <taxon>Protacanthopterygii</taxon>
        <taxon>Salmoniformes</taxon>
        <taxon>Salmonidae</taxon>
        <taxon>Salmoninae</taxon>
        <taxon>Hucho</taxon>
    </lineage>
</organism>
<evidence type="ECO:0000256" key="13">
    <source>
        <dbReference type="ARBA" id="ARBA00023329"/>
    </source>
</evidence>
<evidence type="ECO:0000256" key="8">
    <source>
        <dbReference type="ARBA" id="ARBA00022737"/>
    </source>
</evidence>
<evidence type="ECO:0000256" key="5">
    <source>
        <dbReference type="ARBA" id="ARBA00022448"/>
    </source>
</evidence>
<dbReference type="Gene3D" id="1.10.510.10">
    <property type="entry name" value="Transferase(Phosphotransferase) domain 1"/>
    <property type="match status" value="1"/>
</dbReference>
<dbReference type="GO" id="GO:0003779">
    <property type="term" value="F:actin binding"/>
    <property type="evidence" value="ECO:0007669"/>
    <property type="project" value="UniProtKB-KW"/>
</dbReference>
<keyword evidence="10" id="KW-0472">Membrane</keyword>
<evidence type="ECO:0000256" key="11">
    <source>
        <dbReference type="ARBA" id="ARBA00023203"/>
    </source>
</evidence>
<dbReference type="GO" id="GO:0051639">
    <property type="term" value="P:actin filament network formation"/>
    <property type="evidence" value="ECO:0007669"/>
    <property type="project" value="TreeGrafter"/>
</dbReference>
<dbReference type="Proteomes" id="UP000314982">
    <property type="component" value="Unassembled WGS sequence"/>
</dbReference>
<evidence type="ECO:0000313" key="15">
    <source>
        <dbReference type="Ensembl" id="ENSHHUP00000075339.1"/>
    </source>
</evidence>
<evidence type="ECO:0000256" key="4">
    <source>
        <dbReference type="ARBA" id="ARBA00010956"/>
    </source>
</evidence>
<dbReference type="GeneTree" id="ENSGT00390000003058"/>
<evidence type="ECO:0000256" key="12">
    <source>
        <dbReference type="ARBA" id="ARBA00023212"/>
    </source>
</evidence>
<dbReference type="GO" id="GO:0005886">
    <property type="term" value="C:plasma membrane"/>
    <property type="evidence" value="ECO:0007669"/>
    <property type="project" value="UniProtKB-SubCell"/>
</dbReference>
<dbReference type="AlphaFoldDB" id="A0A4W5QSM3"/>
<evidence type="ECO:0000256" key="2">
    <source>
        <dbReference type="ARBA" id="ARBA00004245"/>
    </source>
</evidence>
<comment type="similarity">
    <text evidence="4">Belongs to the spire family.</text>
</comment>
<keyword evidence="16" id="KW-1185">Reference proteome</keyword>
<dbReference type="PANTHER" id="PTHR21345">
    <property type="entry name" value="SPIRE"/>
    <property type="match status" value="1"/>
</dbReference>
<proteinExistence type="inferred from homology"/>
<dbReference type="GO" id="GO:0036089">
    <property type="term" value="P:cleavage furrow formation"/>
    <property type="evidence" value="ECO:0007669"/>
    <property type="project" value="TreeGrafter"/>
</dbReference>
<dbReference type="STRING" id="62062.ENSHHUP00000075339"/>
<keyword evidence="8" id="KW-0677">Repeat</keyword>
<keyword evidence="6" id="KW-1003">Cell membrane</keyword>
<dbReference type="GO" id="GO:0040038">
    <property type="term" value="P:polar body extrusion after meiotic divisions"/>
    <property type="evidence" value="ECO:0007669"/>
    <property type="project" value="TreeGrafter"/>
</dbReference>
<evidence type="ECO:0000313" key="16">
    <source>
        <dbReference type="Proteomes" id="UP000314982"/>
    </source>
</evidence>
<dbReference type="GO" id="GO:0005938">
    <property type="term" value="C:cell cortex"/>
    <property type="evidence" value="ECO:0007669"/>
    <property type="project" value="TreeGrafter"/>
</dbReference>
<keyword evidence="13" id="KW-0968">Cytoplasmic vesicle</keyword>
<feature type="domain" description="KIND" evidence="14">
    <location>
        <begin position="1"/>
        <end position="30"/>
    </location>
</feature>
<keyword evidence="9" id="KW-0653">Protein transport</keyword>
<dbReference type="GO" id="GO:0030659">
    <property type="term" value="C:cytoplasmic vesicle membrane"/>
    <property type="evidence" value="ECO:0007669"/>
    <property type="project" value="UniProtKB-SubCell"/>
</dbReference>
<dbReference type="GO" id="GO:0015031">
    <property type="term" value="P:protein transport"/>
    <property type="evidence" value="ECO:0007669"/>
    <property type="project" value="UniProtKB-KW"/>
</dbReference>
<dbReference type="GO" id="GO:0008017">
    <property type="term" value="F:microtubule binding"/>
    <property type="evidence" value="ECO:0007669"/>
    <property type="project" value="TreeGrafter"/>
</dbReference>
<reference evidence="16" key="1">
    <citation type="submission" date="2018-06" db="EMBL/GenBank/DDBJ databases">
        <title>Genome assembly of Danube salmon.</title>
        <authorList>
            <person name="Macqueen D.J."/>
            <person name="Gundappa M.K."/>
        </authorList>
    </citation>
    <scope>NUCLEOTIDE SEQUENCE [LARGE SCALE GENOMIC DNA]</scope>
</reference>
<dbReference type="PANTHER" id="PTHR21345:SF8">
    <property type="entry name" value="PROTEIN SPIRE HOMOLOG 1"/>
    <property type="match status" value="1"/>
</dbReference>
<dbReference type="InterPro" id="IPR011019">
    <property type="entry name" value="KIND_dom"/>
</dbReference>
<sequence>MCVSHLPSPGDAPSHYQAVCRALYAETRELRSFLEKIKSAKENLRKMGGEPSEDPSRDLNELQNADWVGDQLLITSLTQPLLPDNTLL</sequence>
<evidence type="ECO:0000256" key="6">
    <source>
        <dbReference type="ARBA" id="ARBA00022475"/>
    </source>
</evidence>
<dbReference type="PROSITE" id="PS51377">
    <property type="entry name" value="KIND"/>
    <property type="match status" value="1"/>
</dbReference>
<dbReference type="InterPro" id="IPR029901">
    <property type="entry name" value="Spire"/>
</dbReference>
<comment type="subcellular location">
    <subcellularLocation>
        <location evidence="3">Cell membrane</location>
        <topology evidence="3">Peripheral membrane protein</topology>
        <orientation evidence="3">Cytoplasmic side</orientation>
    </subcellularLocation>
    <subcellularLocation>
        <location evidence="2">Cytoplasm</location>
        <location evidence="2">Cytoskeleton</location>
    </subcellularLocation>
    <subcellularLocation>
        <location evidence="1">Cytoplasmic vesicle membrane</location>
        <topology evidence="1">Peripheral membrane protein</topology>
        <orientation evidence="1">Cytoplasmic side</orientation>
    </subcellularLocation>
</comment>
<protein>
    <recommendedName>
        <fullName evidence="14">KIND domain-containing protein</fullName>
    </recommendedName>
</protein>
<evidence type="ECO:0000256" key="1">
    <source>
        <dbReference type="ARBA" id="ARBA00004180"/>
    </source>
</evidence>